<protein>
    <recommendedName>
        <fullName evidence="9">Transport permease protein</fullName>
    </recommendedName>
</protein>
<comment type="similarity">
    <text evidence="2 9">Belongs to the ABC-2 integral membrane protein family.</text>
</comment>
<keyword evidence="5 9" id="KW-0812">Transmembrane</keyword>
<evidence type="ECO:0000256" key="3">
    <source>
        <dbReference type="ARBA" id="ARBA00022448"/>
    </source>
</evidence>
<evidence type="ECO:0000256" key="7">
    <source>
        <dbReference type="ARBA" id="ARBA00023047"/>
    </source>
</evidence>
<dbReference type="AlphaFoldDB" id="A0A4R3YTB8"/>
<keyword evidence="7" id="KW-0762">Sugar transport</keyword>
<keyword evidence="6 9" id="KW-1133">Transmembrane helix</keyword>
<feature type="transmembrane region" description="Helical" evidence="9">
    <location>
        <begin position="34"/>
        <end position="55"/>
    </location>
</feature>
<keyword evidence="3 9" id="KW-0813">Transport</keyword>
<evidence type="ECO:0000256" key="2">
    <source>
        <dbReference type="ARBA" id="ARBA00007783"/>
    </source>
</evidence>
<evidence type="ECO:0000256" key="9">
    <source>
        <dbReference type="RuleBase" id="RU361157"/>
    </source>
</evidence>
<evidence type="ECO:0000256" key="5">
    <source>
        <dbReference type="ARBA" id="ARBA00022692"/>
    </source>
</evidence>
<evidence type="ECO:0000256" key="4">
    <source>
        <dbReference type="ARBA" id="ARBA00022475"/>
    </source>
</evidence>
<dbReference type="PROSITE" id="PS51012">
    <property type="entry name" value="ABC_TM2"/>
    <property type="match status" value="1"/>
</dbReference>
<keyword evidence="12" id="KW-1185">Reference proteome</keyword>
<feature type="transmembrane region" description="Helical" evidence="9">
    <location>
        <begin position="109"/>
        <end position="137"/>
    </location>
</feature>
<proteinExistence type="inferred from homology"/>
<evidence type="ECO:0000256" key="6">
    <source>
        <dbReference type="ARBA" id="ARBA00022989"/>
    </source>
</evidence>
<accession>A0A4R3YTB8</accession>
<reference evidence="11 12" key="1">
    <citation type="submission" date="2019-03" db="EMBL/GenBank/DDBJ databases">
        <title>Above-ground endophytic microbial communities from plants in different locations in the United States.</title>
        <authorList>
            <person name="Frank C."/>
        </authorList>
    </citation>
    <scope>NUCLEOTIDE SEQUENCE [LARGE SCALE GENOMIC DNA]</scope>
    <source>
        <strain evidence="11 12">LP_13_YM</strain>
    </source>
</reference>
<dbReference type="GO" id="GO:0015774">
    <property type="term" value="P:polysaccharide transport"/>
    <property type="evidence" value="ECO:0007669"/>
    <property type="project" value="UniProtKB-KW"/>
</dbReference>
<keyword evidence="7" id="KW-0625">Polysaccharide transport</keyword>
<evidence type="ECO:0000256" key="8">
    <source>
        <dbReference type="ARBA" id="ARBA00023136"/>
    </source>
</evidence>
<dbReference type="PANTHER" id="PTHR30413:SF10">
    <property type="entry name" value="CAPSULE POLYSACCHARIDE EXPORT INNER-MEMBRANE PROTEIN CTRC"/>
    <property type="match status" value="1"/>
</dbReference>
<dbReference type="RefSeq" id="WP_132142013.1">
    <property type="nucleotide sequence ID" value="NZ_SMCS01000002.1"/>
</dbReference>
<feature type="transmembrane region" description="Helical" evidence="9">
    <location>
        <begin position="232"/>
        <end position="253"/>
    </location>
</feature>
<keyword evidence="4 9" id="KW-1003">Cell membrane</keyword>
<dbReference type="InterPro" id="IPR013525">
    <property type="entry name" value="ABC2_TM"/>
</dbReference>
<dbReference type="EMBL" id="SMCS01000002">
    <property type="protein sequence ID" value="TCV95771.1"/>
    <property type="molecule type" value="Genomic_DNA"/>
</dbReference>
<evidence type="ECO:0000256" key="1">
    <source>
        <dbReference type="ARBA" id="ARBA00004651"/>
    </source>
</evidence>
<feature type="transmembrane region" description="Helical" evidence="9">
    <location>
        <begin position="143"/>
        <end position="169"/>
    </location>
</feature>
<dbReference type="OrthoDB" id="9786910at2"/>
<dbReference type="Pfam" id="PF01061">
    <property type="entry name" value="ABC2_membrane"/>
    <property type="match status" value="1"/>
</dbReference>
<sequence>MSELLRAVWRYRHFILSSVKNDLKARFARSRLGAAWMVLQPLAQVAIYSVVLSRVMGAKLPGTTNQYAYSIYLMAGMLAWSLFIEVVTRSLTLFVDNGNLMKKIYFPRATLPFIAVGSALVSNLMLFVATIFIFAIVGHPPTWALLWLPLLMAINVAFSLGIGLLLGVINVFVRDVGQVMAVILQLWFWITPIVYMPSILPAGFGRVIAANPLYYIVSAFQNVLLYGRGPDLLPLVWTALGSIFLLAIAFLMFRRAAPEMVDVL</sequence>
<dbReference type="PANTHER" id="PTHR30413">
    <property type="entry name" value="INNER MEMBRANE TRANSPORT PERMEASE"/>
    <property type="match status" value="1"/>
</dbReference>
<evidence type="ECO:0000313" key="12">
    <source>
        <dbReference type="Proteomes" id="UP000295645"/>
    </source>
</evidence>
<organism evidence="11 12">
    <name type="scientific">Luteibacter rhizovicinus</name>
    <dbReference type="NCBI Taxonomy" id="242606"/>
    <lineage>
        <taxon>Bacteria</taxon>
        <taxon>Pseudomonadati</taxon>
        <taxon>Pseudomonadota</taxon>
        <taxon>Gammaproteobacteria</taxon>
        <taxon>Lysobacterales</taxon>
        <taxon>Rhodanobacteraceae</taxon>
        <taxon>Luteibacter</taxon>
    </lineage>
</organism>
<name>A0A4R3YTB8_9GAMM</name>
<evidence type="ECO:0000259" key="10">
    <source>
        <dbReference type="PROSITE" id="PS51012"/>
    </source>
</evidence>
<dbReference type="InterPro" id="IPR047817">
    <property type="entry name" value="ABC2_TM_bact-type"/>
</dbReference>
<keyword evidence="8 9" id="KW-0472">Membrane</keyword>
<comment type="subcellular location">
    <subcellularLocation>
        <location evidence="9">Cell inner membrane</location>
        <topology evidence="9">Multi-pass membrane protein</topology>
    </subcellularLocation>
    <subcellularLocation>
        <location evidence="1">Cell membrane</location>
        <topology evidence="1">Multi-pass membrane protein</topology>
    </subcellularLocation>
</comment>
<dbReference type="GO" id="GO:0005886">
    <property type="term" value="C:plasma membrane"/>
    <property type="evidence" value="ECO:0007669"/>
    <property type="project" value="UniProtKB-SubCell"/>
</dbReference>
<dbReference type="GO" id="GO:0140359">
    <property type="term" value="F:ABC-type transporter activity"/>
    <property type="evidence" value="ECO:0007669"/>
    <property type="project" value="InterPro"/>
</dbReference>
<comment type="caution">
    <text evidence="11">The sequence shown here is derived from an EMBL/GenBank/DDBJ whole genome shotgun (WGS) entry which is preliminary data.</text>
</comment>
<evidence type="ECO:0000313" key="11">
    <source>
        <dbReference type="EMBL" id="TCV95771.1"/>
    </source>
</evidence>
<gene>
    <name evidence="11" type="ORF">EC912_102115</name>
</gene>
<dbReference type="Proteomes" id="UP000295645">
    <property type="component" value="Unassembled WGS sequence"/>
</dbReference>
<dbReference type="GO" id="GO:0015920">
    <property type="term" value="P:lipopolysaccharide transport"/>
    <property type="evidence" value="ECO:0007669"/>
    <property type="project" value="TreeGrafter"/>
</dbReference>
<feature type="domain" description="ABC transmembrane type-2" evidence="10">
    <location>
        <begin position="32"/>
        <end position="256"/>
    </location>
</feature>
<feature type="transmembrane region" description="Helical" evidence="9">
    <location>
        <begin position="67"/>
        <end position="88"/>
    </location>
</feature>
<comment type="caution">
    <text evidence="9">Lacks conserved residue(s) required for the propagation of feature annotation.</text>
</comment>